<feature type="repeat" description="PPR" evidence="3">
    <location>
        <begin position="1845"/>
        <end position="1879"/>
    </location>
</feature>
<evidence type="ECO:0000256" key="3">
    <source>
        <dbReference type="PROSITE-ProRule" id="PRU00708"/>
    </source>
</evidence>
<dbReference type="GO" id="GO:0000723">
    <property type="term" value="P:telomere maintenance"/>
    <property type="evidence" value="ECO:0007669"/>
    <property type="project" value="InterPro"/>
</dbReference>
<feature type="domain" description="Helitron helicase-like" evidence="7">
    <location>
        <begin position="458"/>
        <end position="641"/>
    </location>
</feature>
<dbReference type="Gramene" id="OMO58887">
    <property type="protein sequence ID" value="OMO58887"/>
    <property type="gene ID" value="CCACVL1_25279"/>
</dbReference>
<dbReference type="PANTHER" id="PTHR10492">
    <property type="match status" value="1"/>
</dbReference>
<feature type="domain" description="DNA helicase Pif1-like DEAD-box helicase" evidence="6">
    <location>
        <begin position="1103"/>
        <end position="1322"/>
    </location>
</feature>
<evidence type="ECO:0000259" key="7">
    <source>
        <dbReference type="Pfam" id="PF14214"/>
    </source>
</evidence>
<comment type="similarity">
    <text evidence="4">Belongs to the helicase family.</text>
</comment>
<dbReference type="GO" id="GO:0005524">
    <property type="term" value="F:ATP binding"/>
    <property type="evidence" value="ECO:0007669"/>
    <property type="project" value="UniProtKB-KW"/>
</dbReference>
<dbReference type="EC" id="5.6.2.3" evidence="4"/>
<feature type="repeat" description="PPR" evidence="3">
    <location>
        <begin position="1730"/>
        <end position="1764"/>
    </location>
</feature>
<feature type="repeat" description="PPR" evidence="3">
    <location>
        <begin position="1950"/>
        <end position="1984"/>
    </location>
</feature>
<comment type="caution">
    <text evidence="9">The sequence shown here is derived from an EMBL/GenBank/DDBJ whole genome shotgun (WGS) entry which is preliminary data.</text>
</comment>
<keyword evidence="2" id="KW-0677">Repeat</keyword>
<dbReference type="EMBL" id="AWWV01014072">
    <property type="protein sequence ID" value="OMO58887.1"/>
    <property type="molecule type" value="Genomic_DNA"/>
</dbReference>
<keyword evidence="4" id="KW-0227">DNA damage</keyword>
<comment type="cofactor">
    <cofactor evidence="4">
        <name>Mg(2+)</name>
        <dbReference type="ChEBI" id="CHEBI:18420"/>
    </cofactor>
</comment>
<dbReference type="InterPro" id="IPR010285">
    <property type="entry name" value="DNA_helicase_pif1-like_DEAD"/>
</dbReference>
<evidence type="ECO:0000313" key="10">
    <source>
        <dbReference type="Proteomes" id="UP000188268"/>
    </source>
</evidence>
<dbReference type="Pfam" id="PF05970">
    <property type="entry name" value="PIF1"/>
    <property type="match status" value="1"/>
</dbReference>
<feature type="repeat" description="PPR" evidence="3">
    <location>
        <begin position="1810"/>
        <end position="1844"/>
    </location>
</feature>
<dbReference type="OrthoDB" id="1002436at2759"/>
<feature type="repeat" description="PPR" evidence="3">
    <location>
        <begin position="1880"/>
        <end position="1914"/>
    </location>
</feature>
<comment type="similarity">
    <text evidence="1">Belongs to the PPR family. P subfamily.</text>
</comment>
<evidence type="ECO:0000313" key="9">
    <source>
        <dbReference type="EMBL" id="OMO58887.1"/>
    </source>
</evidence>
<feature type="domain" description="DNA helicase Pif1-like 2B" evidence="8">
    <location>
        <begin position="1427"/>
        <end position="1472"/>
    </location>
</feature>
<keyword evidence="4" id="KW-0233">DNA recombination</keyword>
<dbReference type="FunFam" id="1.25.40.10:FF:000558">
    <property type="entry name" value="Pentatricopeptide repeat-containing protein At5g39710"/>
    <property type="match status" value="1"/>
</dbReference>
<organism evidence="9 10">
    <name type="scientific">Corchorus capsularis</name>
    <name type="common">Jute</name>
    <dbReference type="NCBI Taxonomy" id="210143"/>
    <lineage>
        <taxon>Eukaryota</taxon>
        <taxon>Viridiplantae</taxon>
        <taxon>Streptophyta</taxon>
        <taxon>Embryophyta</taxon>
        <taxon>Tracheophyta</taxon>
        <taxon>Spermatophyta</taxon>
        <taxon>Magnoliopsida</taxon>
        <taxon>eudicotyledons</taxon>
        <taxon>Gunneridae</taxon>
        <taxon>Pentapetalae</taxon>
        <taxon>rosids</taxon>
        <taxon>malvids</taxon>
        <taxon>Malvales</taxon>
        <taxon>Malvaceae</taxon>
        <taxon>Grewioideae</taxon>
        <taxon>Apeibeae</taxon>
        <taxon>Corchorus</taxon>
    </lineage>
</organism>
<feature type="repeat" description="PPR" evidence="3">
    <location>
        <begin position="2125"/>
        <end position="2159"/>
    </location>
</feature>
<dbReference type="GO" id="GO:0006310">
    <property type="term" value="P:DNA recombination"/>
    <property type="evidence" value="ECO:0007669"/>
    <property type="project" value="UniProtKB-KW"/>
</dbReference>
<evidence type="ECO:0000256" key="4">
    <source>
        <dbReference type="RuleBase" id="RU363044"/>
    </source>
</evidence>
<accession>A0A1R3GLH3</accession>
<dbReference type="STRING" id="210143.A0A1R3GLH3"/>
<dbReference type="PROSITE" id="PS51375">
    <property type="entry name" value="PPR"/>
    <property type="match status" value="12"/>
</dbReference>
<gene>
    <name evidence="9" type="ORF">CCACVL1_25279</name>
</gene>
<feature type="repeat" description="PPR" evidence="3">
    <location>
        <begin position="1985"/>
        <end position="2019"/>
    </location>
</feature>
<feature type="repeat" description="PPR" evidence="3">
    <location>
        <begin position="1765"/>
        <end position="1799"/>
    </location>
</feature>
<dbReference type="Gene3D" id="1.25.40.10">
    <property type="entry name" value="Tetratricopeptide repeat domain"/>
    <property type="match status" value="5"/>
</dbReference>
<dbReference type="SUPFAM" id="SSF52540">
    <property type="entry name" value="P-loop containing nucleoside triphosphate hydrolases"/>
    <property type="match status" value="2"/>
</dbReference>
<feature type="repeat" description="PPR" evidence="3">
    <location>
        <begin position="2090"/>
        <end position="2124"/>
    </location>
</feature>
<protein>
    <recommendedName>
        <fullName evidence="4">ATP-dependent DNA helicase</fullName>
        <ecNumber evidence="4">5.6.2.3</ecNumber>
    </recommendedName>
</protein>
<dbReference type="OMA" id="IEWHEIL"/>
<dbReference type="GO" id="GO:0006281">
    <property type="term" value="P:DNA repair"/>
    <property type="evidence" value="ECO:0007669"/>
    <property type="project" value="UniProtKB-KW"/>
</dbReference>
<dbReference type="NCBIfam" id="TIGR00756">
    <property type="entry name" value="PPR"/>
    <property type="match status" value="12"/>
</dbReference>
<dbReference type="InterPro" id="IPR011990">
    <property type="entry name" value="TPR-like_helical_dom_sf"/>
</dbReference>
<evidence type="ECO:0000256" key="5">
    <source>
        <dbReference type="SAM" id="MobiDB-lite"/>
    </source>
</evidence>
<dbReference type="FunFam" id="3.40.50.300:FF:002884">
    <property type="entry name" value="ATP-dependent DNA helicase"/>
    <property type="match status" value="1"/>
</dbReference>
<dbReference type="InterPro" id="IPR002885">
    <property type="entry name" value="PPR_rpt"/>
</dbReference>
<feature type="repeat" description="PPR" evidence="3">
    <location>
        <begin position="2020"/>
        <end position="2054"/>
    </location>
</feature>
<keyword evidence="4" id="KW-0547">Nucleotide-binding</keyword>
<keyword evidence="4" id="KW-0234">DNA repair</keyword>
<dbReference type="CDD" id="cd18809">
    <property type="entry name" value="SF1_C_RecD"/>
    <property type="match status" value="1"/>
</dbReference>
<dbReference type="Gene3D" id="3.40.50.300">
    <property type="entry name" value="P-loop containing nucleotide triphosphate hydrolases"/>
    <property type="match status" value="1"/>
</dbReference>
<dbReference type="SUPFAM" id="SSF81901">
    <property type="entry name" value="HCP-like"/>
    <property type="match status" value="1"/>
</dbReference>
<evidence type="ECO:0000259" key="6">
    <source>
        <dbReference type="Pfam" id="PF05970"/>
    </source>
</evidence>
<dbReference type="PANTHER" id="PTHR10492:SF57">
    <property type="entry name" value="ATP-DEPENDENT DNA HELICASE"/>
    <property type="match status" value="1"/>
</dbReference>
<dbReference type="InterPro" id="IPR027417">
    <property type="entry name" value="P-loop_NTPase"/>
</dbReference>
<dbReference type="InterPro" id="IPR025476">
    <property type="entry name" value="Helitron_helicase-like"/>
</dbReference>
<feature type="repeat" description="PPR" evidence="3">
    <location>
        <begin position="2055"/>
        <end position="2089"/>
    </location>
</feature>
<comment type="catalytic activity">
    <reaction evidence="4">
        <text>ATP + H2O = ADP + phosphate + H(+)</text>
        <dbReference type="Rhea" id="RHEA:13065"/>
        <dbReference type="ChEBI" id="CHEBI:15377"/>
        <dbReference type="ChEBI" id="CHEBI:15378"/>
        <dbReference type="ChEBI" id="CHEBI:30616"/>
        <dbReference type="ChEBI" id="CHEBI:43474"/>
        <dbReference type="ChEBI" id="CHEBI:456216"/>
        <dbReference type="EC" id="5.6.2.3"/>
    </reaction>
</comment>
<name>A0A1R3GLH3_COCAP</name>
<keyword evidence="4" id="KW-0378">Hydrolase</keyword>
<keyword evidence="10" id="KW-1185">Reference proteome</keyword>
<feature type="repeat" description="PPR" evidence="3">
    <location>
        <begin position="1915"/>
        <end position="1949"/>
    </location>
</feature>
<sequence length="2184" mass="247421">MVRPRLSKSRLTVDYFHLTCALSLCSNGQQLPLGGKDLSMMYRTNRMHRMDILAKQRGKRPPFSNEDQVGNKRRCISTSSVSVADSPMPQDVVDRGCSPKSKGGGNLINGAAQSFNASSTSTSSMPMADSAMPQDLTDRDWSQKGKDGGNVINGAAQSFNAWSTSCVSPLDLGLPECQCEFCGALYWFEELPSEGKFIRCCQGGRVQLPMLKPAPIFLKTLLNHDGGKRSLNFRENIRLYNSLFAFTSIEAKIDYAINKKPGPYIFRINGETHHWMGSLLPLDGECPKFAQLYMHDTENEIDHRMKAVRSDVCESRIDRDIIRCLIKMFDSENEIVKAFRMAKDRCKEIDLRPVKLKLIGTRDRPPRYLPREYAAPSCSKIASLIEGNFGKLDHHRDIIVEHKSEYLKRISDLHPSFMAMQYPILFPYGEDGYRADIRYADDPEVKEISRKHVTMREFYVFRIQQRLKEAHTLLIGGRLFQQYLVDAYSCIEHERLNYIRYNQKKLRSEIFQGIKDAVVRGDVKGSAIGKRIILPSSFTGGPRYQIQKYQDSIAICRKHGLPHLFITFTCNVQWPEIQNTLAMIPGQKAEDRPDIVCRVFKMKVDKLMEDITKNEFFGKTTAALYMVEFQKKGLPHVHILVWLSRDLKSSPIDDIDSMISAELPNKETDPDKYEAVSKFMMHGPCGPDNPKASCMEDGRCSKYFPNDFHDSTTIDENGFVVYRRRDDGNYAIKTKIRLDNRFVVPHNVNLLMRYQAHINVQWCDKRMLVKYLFKHVHREAEKARIVMVDNIVDREDGNQEVHNVDEIKTYLNGRYLSPYEAVWRLLRFKTHYREPSVERLIVHLPLMNSVVYHEAERLDDVLLRPNITSTMFTEWMEANKGSPDARQLTYAEFPSKWVWNTTAKTWKRRQCGNRIGRIVYVHPSAGELYYMRMLLDYVKGPQSYDDIKTVNGVLHPTFRSACKALGLLGDDIEWHEILNEASTWATAFELRQLFVMLLLHCDVADPLEILDDHWLKFADDIIHRVEGLMALPSVEISDALLRNQVLSELEKLFNRSCSSLTEHNLPLPDESLASDANNRLIMEELCYDTTQLSDEHTELLKELNMEQKKIYDAVLEAVDKNDGQMFFVSGHGGTGKTYLWRTIISRLRSQGQIVLAVASSGIASLLLPGGRTAHSRFKIPLQVDDDSTCEIKKGTHLAKLVQRACLIIWDEAPMSHRNCFEALDKSLCDVLSNEVGYQHKKPFGGKVVLLGGDFRQTLPVAARGSKAKTIDASISKSYLWKRCKVFSLTENMRLARTSPNYTSCTDSDGEFAEWILAVGNGVAPGIKISDDDEATWIKIPDDLLIKNFEDPLEAMARTIYSELLVQFHDPSYLSERAIVTPKNDTVDIINSYLLSMIPGEEHTFLSFDSVSKESKFHGDFGVIYPPELLNTMKFSGVPNHELKLKIGAPIMLLRNINQSLGLCNGTRLIVTHITAKVLGAKVITGSHCGSKVCIPRIRMLVNDERLPFIFQRRQFPVRLCFAMTINKSQGQTLKQVGLYLPQPVFSHGQLYVAISRVTSREGLKILIVNESSDLDGYTKNIVYNEVFEGLSCLLNYADGDEFLKHCQRKVQEFHICSACMIASFSIKQQGLTDMQAELMNLLGMTRKLDGEKYLSCLDVPRLAREDAILCRESNFIQAVAQAIPSEMVASYPRPSIVEFTKLLASIVRMKEYAAAVSLSNRMELSGIGPDVYTMNILINCFCHLDHVDFGFSVLGRMLKLGLDPDVVTLSTLINGLCSQSKVSQAFSLFDEMIAKGLVARVMRERGFQPDVVAYSTVIDSLLKDKMLAEAFELFSDMKSMAISPDIVTYSCLIHAMCSSGHLEEATRFLNEMFGANIAPNVVTYNILVDAFSKEGMISKAEEFVDTMIKQGIQPNIVTYNTLIDGHCLQNNMDKARKVFELMIKKGCAPNIISYTTLINGYCKTKRLDVAMEIFYEISQKGPAPNTVTYNTLMHGMWRQRRVSMAEELFNQMCASGLAPNLMTYSVMLDGLCKHGKVKEAIQWIQEMQKSGVEPYIVHYTILINGLCKAGFAKVATELFHGLPIKGLKPNVITYNTMVNGLCEEGLSNEAYKLFRTMEDNDCLPDSISYNVMIQRFLRDNSISRAIDLVKEMVGKGFSADACTTTLFVDMLKCGRIDPSCFGIF</sequence>
<dbReference type="Pfam" id="PF13041">
    <property type="entry name" value="PPR_2"/>
    <property type="match status" value="5"/>
</dbReference>
<dbReference type="Pfam" id="PF21530">
    <property type="entry name" value="Pif1_2B_dom"/>
    <property type="match status" value="1"/>
</dbReference>
<keyword evidence="4" id="KW-0067">ATP-binding</keyword>
<dbReference type="InterPro" id="IPR049163">
    <property type="entry name" value="Pif1-like_2B_dom"/>
</dbReference>
<proteinExistence type="inferred from homology"/>
<reference evidence="9 10" key="1">
    <citation type="submission" date="2013-09" db="EMBL/GenBank/DDBJ databases">
        <title>Corchorus capsularis genome sequencing.</title>
        <authorList>
            <person name="Alam M."/>
            <person name="Haque M.S."/>
            <person name="Islam M.S."/>
            <person name="Emdad E.M."/>
            <person name="Islam M.M."/>
            <person name="Ahmed B."/>
            <person name="Halim A."/>
            <person name="Hossen Q.M.M."/>
            <person name="Hossain M.Z."/>
            <person name="Ahmed R."/>
            <person name="Khan M.M."/>
            <person name="Islam R."/>
            <person name="Rashid M.M."/>
            <person name="Khan S.A."/>
            <person name="Rahman M.S."/>
            <person name="Alam M."/>
        </authorList>
    </citation>
    <scope>NUCLEOTIDE SEQUENCE [LARGE SCALE GENOMIC DNA]</scope>
    <source>
        <strain evidence="10">cv. CVL-1</strain>
        <tissue evidence="9">Whole seedling</tissue>
    </source>
</reference>
<evidence type="ECO:0000259" key="8">
    <source>
        <dbReference type="Pfam" id="PF21530"/>
    </source>
</evidence>
<keyword evidence="4" id="KW-0347">Helicase</keyword>
<feature type="compositionally biased region" description="Low complexity" evidence="5">
    <location>
        <begin position="117"/>
        <end position="133"/>
    </location>
</feature>
<dbReference type="Pfam" id="PF14214">
    <property type="entry name" value="Helitron_like_N"/>
    <property type="match status" value="1"/>
</dbReference>
<evidence type="ECO:0000256" key="1">
    <source>
        <dbReference type="ARBA" id="ARBA00007626"/>
    </source>
</evidence>
<dbReference type="Pfam" id="PF12854">
    <property type="entry name" value="PPR_1"/>
    <property type="match status" value="3"/>
</dbReference>
<feature type="region of interest" description="Disordered" evidence="5">
    <location>
        <begin position="79"/>
        <end position="99"/>
    </location>
</feature>
<feature type="region of interest" description="Disordered" evidence="5">
    <location>
        <begin position="117"/>
        <end position="136"/>
    </location>
</feature>
<dbReference type="GO" id="GO:0043139">
    <property type="term" value="F:5'-3' DNA helicase activity"/>
    <property type="evidence" value="ECO:0007669"/>
    <property type="project" value="UniProtKB-EC"/>
</dbReference>
<dbReference type="GO" id="GO:0016887">
    <property type="term" value="F:ATP hydrolysis activity"/>
    <property type="evidence" value="ECO:0007669"/>
    <property type="project" value="RHEA"/>
</dbReference>
<dbReference type="Proteomes" id="UP000188268">
    <property type="component" value="Unassembled WGS sequence"/>
</dbReference>
<evidence type="ECO:0000256" key="2">
    <source>
        <dbReference type="ARBA" id="ARBA00022737"/>
    </source>
</evidence>